<protein>
    <submittedName>
        <fullName evidence="1">Uncharacterized protein</fullName>
    </submittedName>
</protein>
<accession>A0A0H3LHB4</accession>
<evidence type="ECO:0000313" key="1">
    <source>
        <dbReference type="EMBL" id="CAE30984.1"/>
    </source>
</evidence>
<sequence length="64" mass="7730">MTKKFRIWGLVQDRLSPVFVKHAQLCKPAMTRRLQRLVHKLAAFDQEQLLREKFQNEGSFRKQF</sequence>
<dbReference type="Proteomes" id="UP000001027">
    <property type="component" value="Chromosome"/>
</dbReference>
<evidence type="ECO:0000313" key="2">
    <source>
        <dbReference type="Proteomes" id="UP000001027"/>
    </source>
</evidence>
<dbReference type="AlphaFoldDB" id="A0A0H3LHB4"/>
<dbReference type="HOGENOM" id="CLU_2858801_0_0_4"/>
<name>A0A0H3LHB4_BORBR</name>
<dbReference type="EMBL" id="BX640438">
    <property type="protein sequence ID" value="CAE30984.1"/>
    <property type="molecule type" value="Genomic_DNA"/>
</dbReference>
<dbReference type="KEGG" id="bbr:BB0484A"/>
<gene>
    <name evidence="1" type="ordered locus">BB0484A</name>
</gene>
<reference evidence="2" key="1">
    <citation type="journal article" date="2003" name="Nat. Genet.">
        <title>Comparative analysis of the genome sequences of Bordetella pertussis, Bordetella parapertussis and Bordetella bronchiseptica.</title>
        <authorList>
            <person name="Parkhill J."/>
            <person name="Sebaihia M."/>
            <person name="Preston A."/>
            <person name="Murphy L.D."/>
            <person name="Thomson N.R."/>
            <person name="Harris D.E."/>
            <person name="Holden M.T.G."/>
            <person name="Churcher C.M."/>
            <person name="Bentley S.D."/>
            <person name="Mungall K.L."/>
            <person name="Cerdeno-Tarraga A.-M."/>
            <person name="Temple L."/>
            <person name="James K.D."/>
            <person name="Harris B."/>
            <person name="Quail M.A."/>
            <person name="Achtman M."/>
            <person name="Atkin R."/>
            <person name="Baker S."/>
            <person name="Basham D."/>
            <person name="Bason N."/>
            <person name="Cherevach I."/>
            <person name="Chillingworth T."/>
            <person name="Collins M."/>
            <person name="Cronin A."/>
            <person name="Davis P."/>
            <person name="Doggett J."/>
            <person name="Feltwell T."/>
            <person name="Goble A."/>
            <person name="Hamlin N."/>
            <person name="Hauser H."/>
            <person name="Holroyd S."/>
            <person name="Jagels K."/>
            <person name="Leather S."/>
            <person name="Moule S."/>
            <person name="Norberczak H."/>
            <person name="O'Neil S."/>
            <person name="Ormond D."/>
            <person name="Price C."/>
            <person name="Rabbinowitsch E."/>
            <person name="Rutter S."/>
            <person name="Sanders M."/>
            <person name="Saunders D."/>
            <person name="Seeger K."/>
            <person name="Sharp S."/>
            <person name="Simmonds M."/>
            <person name="Skelton J."/>
            <person name="Squares R."/>
            <person name="Squares S."/>
            <person name="Stevens K."/>
            <person name="Unwin L."/>
            <person name="Whitehead S."/>
            <person name="Barrell B.G."/>
            <person name="Maskell D.J."/>
        </authorList>
    </citation>
    <scope>NUCLEOTIDE SEQUENCE [LARGE SCALE GENOMIC DNA]</scope>
    <source>
        <strain evidence="2">ATCC BAA-588 / NCTC 13252 / RB50</strain>
    </source>
</reference>
<proteinExistence type="predicted"/>
<organism evidence="1 2">
    <name type="scientific">Bordetella bronchiseptica (strain ATCC BAA-588 / NCTC 13252 / RB50)</name>
    <name type="common">Alcaligenes bronchisepticus</name>
    <dbReference type="NCBI Taxonomy" id="257310"/>
    <lineage>
        <taxon>Bacteria</taxon>
        <taxon>Pseudomonadati</taxon>
        <taxon>Pseudomonadota</taxon>
        <taxon>Betaproteobacteria</taxon>
        <taxon>Burkholderiales</taxon>
        <taxon>Alcaligenaceae</taxon>
        <taxon>Bordetella</taxon>
    </lineage>
</organism>